<proteinExistence type="predicted"/>
<keyword evidence="8" id="KW-0460">Magnesium</keyword>
<dbReference type="GO" id="GO:0005524">
    <property type="term" value="F:ATP binding"/>
    <property type="evidence" value="ECO:0007669"/>
    <property type="project" value="UniProtKB-KW"/>
</dbReference>
<protein>
    <recommendedName>
        <fullName evidence="3">adenylate cyclase</fullName>
        <ecNumber evidence="3">4.6.1.1</ecNumber>
    </recommendedName>
</protein>
<evidence type="ECO:0000256" key="3">
    <source>
        <dbReference type="ARBA" id="ARBA00012201"/>
    </source>
</evidence>
<evidence type="ECO:0000259" key="12">
    <source>
        <dbReference type="PROSITE" id="PS50125"/>
    </source>
</evidence>
<dbReference type="GO" id="GO:0005886">
    <property type="term" value="C:plasma membrane"/>
    <property type="evidence" value="ECO:0007669"/>
    <property type="project" value="TreeGrafter"/>
</dbReference>
<dbReference type="GO" id="GO:0046872">
    <property type="term" value="F:metal ion binding"/>
    <property type="evidence" value="ECO:0007669"/>
    <property type="project" value="UniProtKB-KW"/>
</dbReference>
<dbReference type="GO" id="GO:0009190">
    <property type="term" value="P:cyclic nucleotide biosynthetic process"/>
    <property type="evidence" value="ECO:0007669"/>
    <property type="project" value="InterPro"/>
</dbReference>
<comment type="subcellular location">
    <subcellularLocation>
        <location evidence="2">Membrane</location>
        <topology evidence="2">Multi-pass membrane protein</topology>
    </subcellularLocation>
</comment>
<evidence type="ECO:0000256" key="8">
    <source>
        <dbReference type="ARBA" id="ARBA00022842"/>
    </source>
</evidence>
<dbReference type="GO" id="GO:0004016">
    <property type="term" value="F:adenylate cyclase activity"/>
    <property type="evidence" value="ECO:0007669"/>
    <property type="project" value="UniProtKB-EC"/>
</dbReference>
<keyword evidence="11" id="KW-0456">Lyase</keyword>
<sequence length="134" mass="15060">MMLLDSILSPQIAKPIKDSIKNKIMLEFERSISGGSQRPENFMAIQVLPDVSILSADVVELTTQLTTMEKLVKVLYDLFARFDVAASHFQVQRLKFLGACYYCVTDGDPDHAKVPVSLGISMIANIQEVRYVRH</sequence>
<dbReference type="EC" id="4.6.1.1" evidence="3"/>
<evidence type="ECO:0000256" key="6">
    <source>
        <dbReference type="ARBA" id="ARBA00022741"/>
    </source>
</evidence>
<evidence type="ECO:0000256" key="10">
    <source>
        <dbReference type="ARBA" id="ARBA00023136"/>
    </source>
</evidence>
<evidence type="ECO:0000313" key="13">
    <source>
        <dbReference type="EMBL" id="KAI8038176.1"/>
    </source>
</evidence>
<keyword evidence="6" id="KW-0547">Nucleotide-binding</keyword>
<evidence type="ECO:0000256" key="5">
    <source>
        <dbReference type="ARBA" id="ARBA00022723"/>
    </source>
</evidence>
<comment type="caution">
    <text evidence="13">The sequence shown here is derived from an EMBL/GenBank/DDBJ whole genome shotgun (WGS) entry which is preliminary data.</text>
</comment>
<dbReference type="Pfam" id="PF00211">
    <property type="entry name" value="Guanylate_cyc"/>
    <property type="match status" value="1"/>
</dbReference>
<name>A0A9P9YJU0_9MUSC</name>
<evidence type="ECO:0000256" key="9">
    <source>
        <dbReference type="ARBA" id="ARBA00022989"/>
    </source>
</evidence>
<dbReference type="EMBL" id="JAMKOV010000008">
    <property type="protein sequence ID" value="KAI8038176.1"/>
    <property type="molecule type" value="Genomic_DNA"/>
</dbReference>
<evidence type="ECO:0000313" key="14">
    <source>
        <dbReference type="Proteomes" id="UP001059596"/>
    </source>
</evidence>
<dbReference type="InterPro" id="IPR001054">
    <property type="entry name" value="A/G_cyclase"/>
</dbReference>
<reference evidence="13" key="1">
    <citation type="journal article" date="2023" name="Genome Biol. Evol.">
        <title>Long-read-based Genome Assembly of Drosophila gunungcola Reveals Fewer Chemosensory Genes in Flower-breeding Species.</title>
        <authorList>
            <person name="Negi A."/>
            <person name="Liao B.Y."/>
            <person name="Yeh S.D."/>
        </authorList>
    </citation>
    <scope>NUCLEOTIDE SEQUENCE</scope>
    <source>
        <strain evidence="13">Sukarami</strain>
    </source>
</reference>
<keyword evidence="4" id="KW-0812">Transmembrane</keyword>
<dbReference type="PROSITE" id="PS50125">
    <property type="entry name" value="GUANYLATE_CYCLASE_2"/>
    <property type="match status" value="1"/>
</dbReference>
<keyword evidence="9" id="KW-1133">Transmembrane helix</keyword>
<dbReference type="PANTHER" id="PTHR45627">
    <property type="entry name" value="ADENYLATE CYCLASE TYPE 1"/>
    <property type="match status" value="1"/>
</dbReference>
<evidence type="ECO:0000256" key="7">
    <source>
        <dbReference type="ARBA" id="ARBA00022840"/>
    </source>
</evidence>
<dbReference type="Proteomes" id="UP001059596">
    <property type="component" value="Unassembled WGS sequence"/>
</dbReference>
<organism evidence="13 14">
    <name type="scientific">Drosophila gunungcola</name>
    <name type="common">fruit fly</name>
    <dbReference type="NCBI Taxonomy" id="103775"/>
    <lineage>
        <taxon>Eukaryota</taxon>
        <taxon>Metazoa</taxon>
        <taxon>Ecdysozoa</taxon>
        <taxon>Arthropoda</taxon>
        <taxon>Hexapoda</taxon>
        <taxon>Insecta</taxon>
        <taxon>Pterygota</taxon>
        <taxon>Neoptera</taxon>
        <taxon>Endopterygota</taxon>
        <taxon>Diptera</taxon>
        <taxon>Brachycera</taxon>
        <taxon>Muscomorpha</taxon>
        <taxon>Ephydroidea</taxon>
        <taxon>Drosophilidae</taxon>
        <taxon>Drosophila</taxon>
        <taxon>Sophophora</taxon>
    </lineage>
</organism>
<dbReference type="InterPro" id="IPR029787">
    <property type="entry name" value="Nucleotide_cyclase"/>
</dbReference>
<evidence type="ECO:0000256" key="1">
    <source>
        <dbReference type="ARBA" id="ARBA00001593"/>
    </source>
</evidence>
<dbReference type="AlphaFoldDB" id="A0A9P9YJU0"/>
<comment type="catalytic activity">
    <reaction evidence="1">
        <text>ATP = 3',5'-cyclic AMP + diphosphate</text>
        <dbReference type="Rhea" id="RHEA:15389"/>
        <dbReference type="ChEBI" id="CHEBI:30616"/>
        <dbReference type="ChEBI" id="CHEBI:33019"/>
        <dbReference type="ChEBI" id="CHEBI:58165"/>
        <dbReference type="EC" id="4.6.1.1"/>
    </reaction>
</comment>
<evidence type="ECO:0000256" key="4">
    <source>
        <dbReference type="ARBA" id="ARBA00022692"/>
    </source>
</evidence>
<dbReference type="SUPFAM" id="SSF55073">
    <property type="entry name" value="Nucleotide cyclase"/>
    <property type="match status" value="1"/>
</dbReference>
<keyword evidence="7" id="KW-0067">ATP-binding</keyword>
<keyword evidence="10" id="KW-0472">Membrane</keyword>
<keyword evidence="14" id="KW-1185">Reference proteome</keyword>
<evidence type="ECO:0000256" key="2">
    <source>
        <dbReference type="ARBA" id="ARBA00004141"/>
    </source>
</evidence>
<evidence type="ECO:0000256" key="11">
    <source>
        <dbReference type="ARBA" id="ARBA00023239"/>
    </source>
</evidence>
<dbReference type="GO" id="GO:0035556">
    <property type="term" value="P:intracellular signal transduction"/>
    <property type="evidence" value="ECO:0007669"/>
    <property type="project" value="InterPro"/>
</dbReference>
<gene>
    <name evidence="13" type="ORF">M5D96_008865</name>
</gene>
<dbReference type="Gene3D" id="3.30.70.1230">
    <property type="entry name" value="Nucleotide cyclase"/>
    <property type="match status" value="1"/>
</dbReference>
<feature type="domain" description="Guanylate cyclase" evidence="12">
    <location>
        <begin position="52"/>
        <end position="134"/>
    </location>
</feature>
<keyword evidence="5" id="KW-0479">Metal-binding</keyword>
<accession>A0A9P9YJU0</accession>
<dbReference type="PANTHER" id="PTHR45627:SF23">
    <property type="entry name" value="AT30656P-RELATED"/>
    <property type="match status" value="1"/>
</dbReference>
<dbReference type="GO" id="GO:0007189">
    <property type="term" value="P:adenylate cyclase-activating G protein-coupled receptor signaling pathway"/>
    <property type="evidence" value="ECO:0007669"/>
    <property type="project" value="TreeGrafter"/>
</dbReference>